<feature type="region of interest" description="Disordered" evidence="15">
    <location>
        <begin position="585"/>
        <end position="745"/>
    </location>
</feature>
<dbReference type="Gene3D" id="3.40.50.10050">
    <property type="entry name" value="Translation initiation factor IF- 2, domain 3"/>
    <property type="match status" value="1"/>
</dbReference>
<dbReference type="PANTHER" id="PTHR24287:SF1">
    <property type="entry name" value="P450, PUTATIVE (EUROFUNG)-RELATED"/>
    <property type="match status" value="1"/>
</dbReference>
<dbReference type="CDD" id="cd01887">
    <property type="entry name" value="IF2_eIF5B"/>
    <property type="match status" value="1"/>
</dbReference>
<dbReference type="PRINTS" id="PR01239">
    <property type="entry name" value="EP450IICYP52"/>
</dbReference>
<dbReference type="PRINTS" id="PR00385">
    <property type="entry name" value="P450"/>
</dbReference>
<evidence type="ECO:0000256" key="12">
    <source>
        <dbReference type="ARBA" id="ARBA00023134"/>
    </source>
</evidence>
<feature type="signal peptide" evidence="16">
    <location>
        <begin position="1"/>
        <end position="17"/>
    </location>
</feature>
<keyword evidence="14" id="KW-0175">Coiled coil</keyword>
<dbReference type="InterPro" id="IPR000178">
    <property type="entry name" value="TF_IF2_bacterial-like"/>
</dbReference>
<dbReference type="SUPFAM" id="SSF48264">
    <property type="entry name" value="Cytochrome P450"/>
    <property type="match status" value="1"/>
</dbReference>
<feature type="region of interest" description="Disordered" evidence="15">
    <location>
        <begin position="781"/>
        <end position="831"/>
    </location>
</feature>
<evidence type="ECO:0000313" key="19">
    <source>
        <dbReference type="Proteomes" id="UP000265663"/>
    </source>
</evidence>
<feature type="compositionally biased region" description="Polar residues" evidence="15">
    <location>
        <begin position="804"/>
        <end position="820"/>
    </location>
</feature>
<reference evidence="18 19" key="1">
    <citation type="journal article" date="2014" name="PLoS ONE">
        <title>De novo Genome Assembly of the Fungal Plant Pathogen Pyrenophora semeniperda.</title>
        <authorList>
            <person name="Soliai M.M."/>
            <person name="Meyer S.E."/>
            <person name="Udall J.A."/>
            <person name="Elzinga D.E."/>
            <person name="Hermansen R.A."/>
            <person name="Bodily P.M."/>
            <person name="Hart A.A."/>
            <person name="Coleman C.E."/>
        </authorList>
    </citation>
    <scope>NUCLEOTIDE SEQUENCE [LARGE SCALE GENOMIC DNA]</scope>
    <source>
        <strain evidence="18 19">CCB06</strain>
        <tissue evidence="18">Mycelium</tissue>
    </source>
</reference>
<dbReference type="GO" id="GO:0003743">
    <property type="term" value="F:translation initiation factor activity"/>
    <property type="evidence" value="ECO:0007669"/>
    <property type="project" value="UniProtKB-KW"/>
</dbReference>
<dbReference type="CDD" id="cd03692">
    <property type="entry name" value="mtIF2_IVc"/>
    <property type="match status" value="1"/>
</dbReference>
<feature type="compositionally biased region" description="Basic and acidic residues" evidence="15">
    <location>
        <begin position="905"/>
        <end position="922"/>
    </location>
</feature>
<proteinExistence type="inferred from homology"/>
<dbReference type="InterPro" id="IPR036925">
    <property type="entry name" value="TIF_IF2_dom3_sf"/>
</dbReference>
<dbReference type="InterPro" id="IPR047146">
    <property type="entry name" value="Cyt_P450_E_CYP52_fungi"/>
</dbReference>
<dbReference type="Pfam" id="PF00067">
    <property type="entry name" value="p450"/>
    <property type="match status" value="1"/>
</dbReference>
<dbReference type="Pfam" id="PF04760">
    <property type="entry name" value="IF2_N"/>
    <property type="match status" value="1"/>
</dbReference>
<keyword evidence="11" id="KW-0503">Monooxygenase</keyword>
<evidence type="ECO:0000259" key="17">
    <source>
        <dbReference type="PROSITE" id="PS51722"/>
    </source>
</evidence>
<dbReference type="Gene3D" id="1.10.630.10">
    <property type="entry name" value="Cytochrome P450"/>
    <property type="match status" value="1"/>
</dbReference>
<dbReference type="CDD" id="cd11063">
    <property type="entry name" value="CYP52"/>
    <property type="match status" value="1"/>
</dbReference>
<dbReference type="Pfam" id="PF11987">
    <property type="entry name" value="IF-2"/>
    <property type="match status" value="1"/>
</dbReference>
<dbReference type="Proteomes" id="UP000265663">
    <property type="component" value="Unassembled WGS sequence"/>
</dbReference>
<dbReference type="NCBIfam" id="TIGR00231">
    <property type="entry name" value="small_GTP"/>
    <property type="match status" value="1"/>
</dbReference>
<dbReference type="EMBL" id="KE747824">
    <property type="protein sequence ID" value="RMZ70219.1"/>
    <property type="molecule type" value="Genomic_DNA"/>
</dbReference>
<comment type="cofactor">
    <cofactor evidence="1 13">
        <name>heme</name>
        <dbReference type="ChEBI" id="CHEBI:30413"/>
    </cofactor>
</comment>
<dbReference type="InterPro" id="IPR006847">
    <property type="entry name" value="IF2_N"/>
</dbReference>
<dbReference type="InterPro" id="IPR001128">
    <property type="entry name" value="Cyt_P450"/>
</dbReference>
<keyword evidence="19" id="KW-1185">Reference proteome</keyword>
<evidence type="ECO:0000256" key="3">
    <source>
        <dbReference type="ARBA" id="ARBA00010617"/>
    </source>
</evidence>
<feature type="compositionally biased region" description="Polar residues" evidence="15">
    <location>
        <begin position="683"/>
        <end position="695"/>
    </location>
</feature>
<evidence type="ECO:0000256" key="7">
    <source>
        <dbReference type="ARBA" id="ARBA00022741"/>
    </source>
</evidence>
<protein>
    <submittedName>
        <fullName evidence="18">Translation initiation factor if-2</fullName>
    </submittedName>
</protein>
<dbReference type="InterPro" id="IPR053905">
    <property type="entry name" value="EF-G-like_DII"/>
</dbReference>
<keyword evidence="10 13" id="KW-0408">Iron</keyword>
<evidence type="ECO:0000256" key="2">
    <source>
        <dbReference type="ARBA" id="ARBA00007733"/>
    </source>
</evidence>
<keyword evidence="5 13" id="KW-0349">Heme</keyword>
<keyword evidence="16" id="KW-0732">Signal</keyword>
<evidence type="ECO:0000256" key="14">
    <source>
        <dbReference type="SAM" id="Coils"/>
    </source>
</evidence>
<feature type="region of interest" description="Disordered" evidence="15">
    <location>
        <begin position="860"/>
        <end position="934"/>
    </location>
</feature>
<feature type="compositionally biased region" description="Pro residues" evidence="15">
    <location>
        <begin position="603"/>
        <end position="614"/>
    </location>
</feature>
<dbReference type="PROSITE" id="PS01176">
    <property type="entry name" value="IF2"/>
    <property type="match status" value="1"/>
</dbReference>
<dbReference type="InterPro" id="IPR036396">
    <property type="entry name" value="Cyt_P450_sf"/>
</dbReference>
<evidence type="ECO:0000256" key="9">
    <source>
        <dbReference type="ARBA" id="ARBA00023002"/>
    </source>
</evidence>
<dbReference type="Pfam" id="PF22042">
    <property type="entry name" value="EF-G_D2"/>
    <property type="match status" value="1"/>
</dbReference>
<dbReference type="FunFam" id="2.40.30.10:FF:000008">
    <property type="entry name" value="Translation initiation factor IF-2"/>
    <property type="match status" value="1"/>
</dbReference>
<name>A0A3M7M744_9PLEO</name>
<feature type="compositionally biased region" description="Basic and acidic residues" evidence="15">
    <location>
        <begin position="860"/>
        <end position="884"/>
    </location>
</feature>
<keyword evidence="12" id="KW-0342">GTP-binding</keyword>
<dbReference type="GO" id="GO:0005525">
    <property type="term" value="F:GTP binding"/>
    <property type="evidence" value="ECO:0007669"/>
    <property type="project" value="UniProtKB-KW"/>
</dbReference>
<evidence type="ECO:0000256" key="11">
    <source>
        <dbReference type="ARBA" id="ARBA00023033"/>
    </source>
</evidence>
<evidence type="ECO:0000256" key="6">
    <source>
        <dbReference type="ARBA" id="ARBA00022723"/>
    </source>
</evidence>
<dbReference type="InterPro" id="IPR005225">
    <property type="entry name" value="Small_GTP-bd"/>
</dbReference>
<keyword evidence="4 18" id="KW-0396">Initiation factor</keyword>
<evidence type="ECO:0000256" key="8">
    <source>
        <dbReference type="ARBA" id="ARBA00022917"/>
    </source>
</evidence>
<dbReference type="PROSITE" id="PS51722">
    <property type="entry name" value="G_TR_2"/>
    <property type="match status" value="1"/>
</dbReference>
<dbReference type="FunFam" id="3.40.50.10050:FF:000001">
    <property type="entry name" value="Translation initiation factor IF-2"/>
    <property type="match status" value="1"/>
</dbReference>
<dbReference type="InterPro" id="IPR009000">
    <property type="entry name" value="Transl_B-barrel_sf"/>
</dbReference>
<evidence type="ECO:0000256" key="15">
    <source>
        <dbReference type="SAM" id="MobiDB-lite"/>
    </source>
</evidence>
<evidence type="ECO:0000256" key="5">
    <source>
        <dbReference type="ARBA" id="ARBA00022617"/>
    </source>
</evidence>
<dbReference type="SUPFAM" id="SSF52540">
    <property type="entry name" value="P-loop containing nucleoside triphosphate hydrolases"/>
    <property type="match status" value="1"/>
</dbReference>
<dbReference type="Gene3D" id="2.40.30.10">
    <property type="entry name" value="Translation factors"/>
    <property type="match status" value="2"/>
</dbReference>
<feature type="domain" description="Tr-type G" evidence="17">
    <location>
        <begin position="1017"/>
        <end position="1191"/>
    </location>
</feature>
<dbReference type="GO" id="GO:0016712">
    <property type="term" value="F:oxidoreductase activity, acting on paired donors, with incorporation or reduction of molecular oxygen, reduced flavin or flavoprotein as one donor, and incorporation of one atom of oxygen"/>
    <property type="evidence" value="ECO:0007669"/>
    <property type="project" value="InterPro"/>
</dbReference>
<dbReference type="InterPro" id="IPR017972">
    <property type="entry name" value="Cyt_P450_CS"/>
</dbReference>
<keyword evidence="8" id="KW-0648">Protein biosynthesis</keyword>
<feature type="compositionally biased region" description="Basic and acidic residues" evidence="15">
    <location>
        <begin position="710"/>
        <end position="730"/>
    </location>
</feature>
<dbReference type="SUPFAM" id="SSF50447">
    <property type="entry name" value="Translation proteins"/>
    <property type="match status" value="2"/>
</dbReference>
<comment type="similarity">
    <text evidence="3">Belongs to the cytochrome P450 family.</text>
</comment>
<dbReference type="InterPro" id="IPR027417">
    <property type="entry name" value="P-loop_NTPase"/>
</dbReference>
<dbReference type="InterPro" id="IPR000795">
    <property type="entry name" value="T_Tr_GTP-bd_dom"/>
</dbReference>
<dbReference type="InterPro" id="IPR002402">
    <property type="entry name" value="Cyt_P450_E_grp-II"/>
</dbReference>
<evidence type="ECO:0000256" key="16">
    <source>
        <dbReference type="SAM" id="SignalP"/>
    </source>
</evidence>
<sequence length="1567" mass="174150">MSLWVSISFVIYRIVASIITSRRHAANARRLRCLPAPRFDDQLQLDTLNIRFVVRMERADKERRMPQYMQERVHGTCKAQGKTVGTFFWNVMGSKGIFTVEPRNIQAILATQFKDFGLGELRNESFSPLLGRGIFSSDGEQWSHARTLLRPQFARDQVGDLELNEKHMQHMMQALPTSSSGWTEVTDLKPLFFRLTLDSATEFLFGESVDSQLAALPGYTSSKAPIPVSEQEFAVSFDQAQNTIAAGTRLGKGYWLVYDKKFRENCKRCHTFVDYYVQRVLSGKMAHRKTASGKEKYVFLDALAEATHDPAELRFQSISILLAGRDTTASLLSYVFMLLSQHTDVYQKLRAAVTEQFGSYSSPKKMSFENLKSCNYLQWVMNETLRLYPVVAFDNRCALRDTTLPVGGGSDGTAPVYVEKGMQVDYSVYIMHRRKDLWGEDAEEFHPERFDGRKSGWEFLPFNGGPRICMGQQFALTEAGFVIVRMVQRFEQIEGVGNSWEPVEKGGVGYIRHAVSLSTCPADGVKVASTRHVCVLCATRQLAASNTLATVSNATQRRELNSSTRAPQSAEGIIYKDANEREQLAPMSQAQRMRAALAASAPFAPPAPPPPPPQGGYMSPAERMRLSLSASRPQQVSQPPRQPVPERRAINRGGAFDGPGRSQRDRTAPAVRRTGVYERSNDQRSPTLNRYTVNMDSRPPVNTPAFGSENLRRRNEQQHERDPFGRDNRTSPHMSRSLPQRKMLDQDEVSRLLGDSSASNRPQKQFQPLVRDMNAQRTCLHCGSKEHGSGTCPSKPTQRERPEQQASTIQSSGQSEQRTTMYRPPRRYQESISDAAEDWVQKSRGKLEVEPSYQVQVEDNRRRSRFIADEPETRNRYEEPERRQGGNKNRGRRTQRYDEEEEDDRPTISKQERKRLKAEAKKAAQSSKNEPTPISLPEYISVANLAGALKLRVEDFVRKLEELGFEEVQNDHILNAEHAGLIAQEYNFEPIFRPEEDDGDLYPAPALGPEAYAELPARPPVVTIMGHVDHGKTTILDYMRSTSVAATEFGGITQHIGAFSVPLANGKKITFLDTPGHAAFETMRARGANVTDIVVLVVAADDSVMPQTVEAIKHAQAAQVPIIVAINKIDKAQADPESVKLDLGRHGIEIEDFGGDVQVVCVSGKTGQGIPDLEEAISTLSEMLDHRADPQAAVEGWVLEGTTKKSGRTATVLVRSGTLRQGTTLVAGTAWTRVRTLRNEAGVTVNEVGPGVAVEVDGWRDQPIAGDEVLQAGDEQHATSVTELRSNKIGREQMARDMEAINQSRRLARMEAERHEAEEAAAKAADNGGVAEVEAATPAEQKESGPEVMSFIVKGDVSGSVEAVIDSVSALGNAEVATRILRHGVGPPSEFDVSHAADAKGHVINFNTATPGHVIKLAEERGVRILESNIIYRVVENVKELLSEKLAPKVIHKVTAEVEVAVSFEISLGGKKKMMVAGSKVRNGVVHRGTKAKVLRGETLIYDGVISTLKNQKKDVEQMRKDTECGISFAAFDDFKVGDRIQCYEEHFEKRSLYRRRKIPAGPVGKC</sequence>
<dbReference type="GO" id="GO:0020037">
    <property type="term" value="F:heme binding"/>
    <property type="evidence" value="ECO:0007669"/>
    <property type="project" value="InterPro"/>
</dbReference>
<dbReference type="PANTHER" id="PTHR24287">
    <property type="entry name" value="P450, PUTATIVE (EUROFUNG)-RELATED"/>
    <property type="match status" value="1"/>
</dbReference>
<keyword evidence="7" id="KW-0547">Nucleotide-binding</keyword>
<feature type="coiled-coil region" evidence="14">
    <location>
        <begin position="1298"/>
        <end position="1327"/>
    </location>
</feature>
<dbReference type="FunFam" id="3.40.50.300:FF:000019">
    <property type="entry name" value="Translation initiation factor IF-2"/>
    <property type="match status" value="1"/>
</dbReference>
<dbReference type="SUPFAM" id="SSF52156">
    <property type="entry name" value="Initiation factor IF2/eIF5b, domain 3"/>
    <property type="match status" value="1"/>
</dbReference>
<dbReference type="PROSITE" id="PS00086">
    <property type="entry name" value="CYTOCHROME_P450"/>
    <property type="match status" value="1"/>
</dbReference>
<evidence type="ECO:0000256" key="1">
    <source>
        <dbReference type="ARBA" id="ARBA00001971"/>
    </source>
</evidence>
<dbReference type="PRINTS" id="PR00464">
    <property type="entry name" value="EP450II"/>
</dbReference>
<evidence type="ECO:0000256" key="10">
    <source>
        <dbReference type="ARBA" id="ARBA00023004"/>
    </source>
</evidence>
<dbReference type="InterPro" id="IPR002974">
    <property type="entry name" value="Cyt_P450_E_CYP52_ascomycetes"/>
</dbReference>
<keyword evidence="9" id="KW-0560">Oxidoreductase</keyword>
<dbReference type="Pfam" id="PF00009">
    <property type="entry name" value="GTP_EFTU"/>
    <property type="match status" value="1"/>
</dbReference>
<evidence type="ECO:0000256" key="13">
    <source>
        <dbReference type="PIRSR" id="PIRSR602402-1"/>
    </source>
</evidence>
<dbReference type="HAMAP" id="MF_00100_B">
    <property type="entry name" value="IF_2_B"/>
    <property type="match status" value="1"/>
</dbReference>
<dbReference type="Gene3D" id="3.40.50.300">
    <property type="entry name" value="P-loop containing nucleotide triphosphate hydrolases"/>
    <property type="match status" value="1"/>
</dbReference>
<accession>A0A3M7M744</accession>
<dbReference type="GO" id="GO:0005506">
    <property type="term" value="F:iron ion binding"/>
    <property type="evidence" value="ECO:0007669"/>
    <property type="project" value="InterPro"/>
</dbReference>
<dbReference type="InterPro" id="IPR023115">
    <property type="entry name" value="TIF_IF2_dom3"/>
</dbReference>
<comment type="similarity">
    <text evidence="2">Belongs to the TRAFAC class translation factor GTPase superfamily. Classic translation factor GTPase family. IF-2 subfamily.</text>
</comment>
<evidence type="ECO:0000313" key="18">
    <source>
        <dbReference type="EMBL" id="RMZ70219.1"/>
    </source>
</evidence>
<keyword evidence="6 13" id="KW-0479">Metal-binding</keyword>
<organism evidence="18 19">
    <name type="scientific">Pyrenophora seminiperda CCB06</name>
    <dbReference type="NCBI Taxonomy" id="1302712"/>
    <lineage>
        <taxon>Eukaryota</taxon>
        <taxon>Fungi</taxon>
        <taxon>Dikarya</taxon>
        <taxon>Ascomycota</taxon>
        <taxon>Pezizomycotina</taxon>
        <taxon>Dothideomycetes</taxon>
        <taxon>Pleosporomycetidae</taxon>
        <taxon>Pleosporales</taxon>
        <taxon>Pleosporineae</taxon>
        <taxon>Pleosporaceae</taxon>
        <taxon>Pyrenophora</taxon>
    </lineage>
</organism>
<gene>
    <name evidence="18" type="ORF">GMOD_00000282</name>
</gene>
<dbReference type="OrthoDB" id="361630at2759"/>
<dbReference type="GO" id="GO:0003924">
    <property type="term" value="F:GTPase activity"/>
    <property type="evidence" value="ECO:0007669"/>
    <property type="project" value="InterPro"/>
</dbReference>
<evidence type="ECO:0000256" key="4">
    <source>
        <dbReference type="ARBA" id="ARBA00022540"/>
    </source>
</evidence>
<feature type="chain" id="PRO_5018326909" evidence="16">
    <location>
        <begin position="18"/>
        <end position="1567"/>
    </location>
</feature>
<feature type="binding site" description="axial binding residue" evidence="13">
    <location>
        <position position="469"/>
    </location>
    <ligand>
        <name>heme</name>
        <dbReference type="ChEBI" id="CHEBI:30413"/>
    </ligand>
    <ligandPart>
        <name>Fe</name>
        <dbReference type="ChEBI" id="CHEBI:18248"/>
    </ligandPart>
</feature>